<feature type="chain" id="PRO_5007394375" evidence="1">
    <location>
        <begin position="22"/>
        <end position="137"/>
    </location>
</feature>
<evidence type="ECO:0000313" key="3">
    <source>
        <dbReference type="EMBL" id="JAG74495.1"/>
    </source>
</evidence>
<protein>
    <submittedName>
        <fullName evidence="2">CHT_0 protein</fullName>
    </submittedName>
    <submittedName>
        <fullName evidence="3">CHT_1 protein</fullName>
    </submittedName>
</protein>
<feature type="signal peptide" evidence="1">
    <location>
        <begin position="1"/>
        <end position="21"/>
    </location>
</feature>
<dbReference type="EMBL" id="GBYB01002035">
    <property type="protein sequence ID" value="JAG71802.1"/>
    <property type="molecule type" value="Transcribed_RNA"/>
</dbReference>
<sequence>MDSSLLCAFLTSISLWDSGLCLDYGFFKSEELNTTIQHASKLLAPFAKTKSENHPKINGEMTLPETGENRTFHPDTSLFRAEAAITGIPPADIDLVESISIDKVETKSILKKPEIEPLNVTLTLQSSGQINPFPPLL</sequence>
<keyword evidence="1" id="KW-0732">Signal</keyword>
<dbReference type="EMBL" id="GBYB01004728">
    <property type="protein sequence ID" value="JAG74495.1"/>
    <property type="molecule type" value="Transcribed_RNA"/>
</dbReference>
<gene>
    <name evidence="3" type="primary">CHT_1</name>
    <name evidence="2" type="synonym">CHT_0</name>
    <name evidence="3" type="ORF">g.63366</name>
    <name evidence="2" type="ORF">g.63367</name>
</gene>
<evidence type="ECO:0000313" key="2">
    <source>
        <dbReference type="EMBL" id="JAG71802.1"/>
    </source>
</evidence>
<proteinExistence type="predicted"/>
<dbReference type="AlphaFoldDB" id="A0A0C9PTQ3"/>
<organism evidence="3">
    <name type="scientific">Fopius arisanus</name>
    <dbReference type="NCBI Taxonomy" id="64838"/>
    <lineage>
        <taxon>Eukaryota</taxon>
        <taxon>Metazoa</taxon>
        <taxon>Ecdysozoa</taxon>
        <taxon>Arthropoda</taxon>
        <taxon>Hexapoda</taxon>
        <taxon>Insecta</taxon>
        <taxon>Pterygota</taxon>
        <taxon>Neoptera</taxon>
        <taxon>Endopterygota</taxon>
        <taxon>Hymenoptera</taxon>
        <taxon>Apocrita</taxon>
        <taxon>Ichneumonoidea</taxon>
        <taxon>Braconidae</taxon>
        <taxon>Opiinae</taxon>
        <taxon>Fopius</taxon>
    </lineage>
</organism>
<reference evidence="3" key="1">
    <citation type="submission" date="2015-01" db="EMBL/GenBank/DDBJ databases">
        <title>Transcriptome Assembly of Fopius arisanus.</title>
        <authorList>
            <person name="Geib S."/>
        </authorList>
    </citation>
    <scope>NUCLEOTIDE SEQUENCE</scope>
</reference>
<accession>A0A0C9PTQ3</accession>
<evidence type="ECO:0000256" key="1">
    <source>
        <dbReference type="SAM" id="SignalP"/>
    </source>
</evidence>
<name>A0A0C9PTQ3_9HYME</name>